<name>A0A1Y6EFW5_9GAMM</name>
<dbReference type="PROSITE" id="PS50110">
    <property type="entry name" value="RESPONSE_REGULATORY"/>
    <property type="match status" value="1"/>
</dbReference>
<dbReference type="SMART" id="SM00448">
    <property type="entry name" value="REC"/>
    <property type="match status" value="1"/>
</dbReference>
<dbReference type="PANTHER" id="PTHR44591:SF24">
    <property type="entry name" value="PROTEIN-GLUTAMATE METHYLESTERASE_PROTEIN-GLUTAMINE GLUTAMINASE 1"/>
    <property type="match status" value="1"/>
</dbReference>
<accession>A0A1Y6EFW5</accession>
<organism evidence="5 6">
    <name type="scientific">Pseudidiomarina planktonica</name>
    <dbReference type="NCBI Taxonomy" id="1323738"/>
    <lineage>
        <taxon>Bacteria</taxon>
        <taxon>Pseudomonadati</taxon>
        <taxon>Pseudomonadota</taxon>
        <taxon>Gammaproteobacteria</taxon>
        <taxon>Alteromonadales</taxon>
        <taxon>Idiomarinaceae</taxon>
        <taxon>Pseudidiomarina</taxon>
    </lineage>
</organism>
<dbReference type="Gene3D" id="3.40.50.2300">
    <property type="match status" value="1"/>
</dbReference>
<dbReference type="PANTHER" id="PTHR44591">
    <property type="entry name" value="STRESS RESPONSE REGULATOR PROTEIN 1"/>
    <property type="match status" value="1"/>
</dbReference>
<proteinExistence type="predicted"/>
<dbReference type="InterPro" id="IPR028976">
    <property type="entry name" value="CheC-like_sf"/>
</dbReference>
<dbReference type="RefSeq" id="WP_086433713.1">
    <property type="nucleotide sequence ID" value="NZ_FXWH01000001.1"/>
</dbReference>
<keyword evidence="2 3" id="KW-0597">Phosphoprotein</keyword>
<feature type="modified residue" description="4-aspartylphosphate" evidence="3">
    <location>
        <position position="54"/>
    </location>
</feature>
<dbReference type="EMBL" id="FXWH01000001">
    <property type="protein sequence ID" value="SMQ61289.1"/>
    <property type="molecule type" value="Genomic_DNA"/>
</dbReference>
<evidence type="ECO:0000313" key="6">
    <source>
        <dbReference type="Proteomes" id="UP000194450"/>
    </source>
</evidence>
<dbReference type="InterPro" id="IPR050595">
    <property type="entry name" value="Bact_response_regulator"/>
</dbReference>
<dbReference type="GO" id="GO:0000160">
    <property type="term" value="P:phosphorelay signal transduction system"/>
    <property type="evidence" value="ECO:0007669"/>
    <property type="project" value="InterPro"/>
</dbReference>
<dbReference type="OrthoDB" id="281471at2"/>
<dbReference type="Pfam" id="PF00072">
    <property type="entry name" value="Response_reg"/>
    <property type="match status" value="1"/>
</dbReference>
<dbReference type="SUPFAM" id="SSF52172">
    <property type="entry name" value="CheY-like"/>
    <property type="match status" value="1"/>
</dbReference>
<dbReference type="Gene3D" id="3.40.1550.10">
    <property type="entry name" value="CheC-like"/>
    <property type="match status" value="1"/>
</dbReference>
<protein>
    <submittedName>
        <fullName evidence="5">Response regulator receiver protein</fullName>
    </submittedName>
</protein>
<dbReference type="Proteomes" id="UP000194450">
    <property type="component" value="Unassembled WGS sequence"/>
</dbReference>
<evidence type="ECO:0000259" key="4">
    <source>
        <dbReference type="PROSITE" id="PS50110"/>
    </source>
</evidence>
<dbReference type="AlphaFoldDB" id="A0A1Y6EFW5"/>
<dbReference type="CDD" id="cd17593">
    <property type="entry name" value="REC_CheC-like"/>
    <property type="match status" value="1"/>
</dbReference>
<evidence type="ECO:0000256" key="3">
    <source>
        <dbReference type="PROSITE-ProRule" id="PRU00169"/>
    </source>
</evidence>
<dbReference type="CDD" id="cd17910">
    <property type="entry name" value="CheC_ClassII"/>
    <property type="match status" value="1"/>
</dbReference>
<dbReference type="GO" id="GO:0006935">
    <property type="term" value="P:chemotaxis"/>
    <property type="evidence" value="ECO:0007669"/>
    <property type="project" value="UniProtKB-KW"/>
</dbReference>
<evidence type="ECO:0000256" key="2">
    <source>
        <dbReference type="ARBA" id="ARBA00022553"/>
    </source>
</evidence>
<keyword evidence="6" id="KW-1185">Reference proteome</keyword>
<sequence length="350" mass="38121">MTLRVTLCDDSGMARKQLFRALPADWDAQVSMAEHGEQALERIRSGAAEVLFLDLNMPVLDGYETLERIAAEQLDTFVIVVSGDIQPAAQQRVKRLGAMAFVKKPMSAGEVTNLLSTFGLYTPAGGQLHQVEESTTLTASQHKRDTYQEIANVAMGRAGDFLARILDVFIDLPIPNVNELAPSELHMALATIDQDSRVSAVSQGFAGGGMHGEALVIFTDSSMEGMAKLLNYDATNAPVQQELEALMDIAALLTSACLKGLTEQLHVNFSPGQPILLGQHQQLRELLQASTLQEQAGEEDTRPPLLAIEIGYSIKSHDIHFDLLLLFPPMAIPALDRQLAHILEASHEYG</sequence>
<evidence type="ECO:0000256" key="1">
    <source>
        <dbReference type="ARBA" id="ARBA00022500"/>
    </source>
</evidence>
<gene>
    <name evidence="5" type="ORF">SAMN06297229_0542</name>
</gene>
<feature type="domain" description="Response regulatory" evidence="4">
    <location>
        <begin position="4"/>
        <end position="119"/>
    </location>
</feature>
<dbReference type="InterPro" id="IPR001789">
    <property type="entry name" value="Sig_transdc_resp-reg_receiver"/>
</dbReference>
<reference evidence="6" key="1">
    <citation type="submission" date="2017-04" db="EMBL/GenBank/DDBJ databases">
        <authorList>
            <person name="Varghese N."/>
            <person name="Submissions S."/>
        </authorList>
    </citation>
    <scope>NUCLEOTIDE SEQUENCE [LARGE SCALE GENOMIC DNA]</scope>
</reference>
<dbReference type="SUPFAM" id="SSF103039">
    <property type="entry name" value="CheC-like"/>
    <property type="match status" value="1"/>
</dbReference>
<keyword evidence="1" id="KW-0145">Chemotaxis</keyword>
<dbReference type="InterPro" id="IPR011006">
    <property type="entry name" value="CheY-like_superfamily"/>
</dbReference>
<evidence type="ECO:0000313" key="5">
    <source>
        <dbReference type="EMBL" id="SMQ61289.1"/>
    </source>
</evidence>